<reference evidence="7" key="2">
    <citation type="submission" date="2021-02" db="EMBL/GenBank/DDBJ databases">
        <authorList>
            <person name="Merkel A.Y."/>
        </authorList>
    </citation>
    <scope>NUCLEOTIDE SEQUENCE</scope>
    <source>
        <strain evidence="7">T05b</strain>
    </source>
</reference>
<feature type="transmembrane region" description="Helical" evidence="6">
    <location>
        <begin position="358"/>
        <end position="378"/>
    </location>
</feature>
<evidence type="ECO:0000256" key="4">
    <source>
        <dbReference type="ARBA" id="ARBA00022989"/>
    </source>
</evidence>
<reference evidence="7" key="1">
    <citation type="submission" date="2021-02" db="EMBL/GenBank/DDBJ databases">
        <title>Sulfurospirillum tamanensis sp. nov.</title>
        <authorList>
            <person name="Frolova A."/>
            <person name="Merkel A."/>
            <person name="Slobodkin A."/>
        </authorList>
    </citation>
    <scope>NUCLEOTIDE SEQUENCE</scope>
    <source>
        <strain evidence="7">T05b</strain>
    </source>
</reference>
<keyword evidence="3 6" id="KW-0812">Transmembrane</keyword>
<dbReference type="PANTHER" id="PTHR30250">
    <property type="entry name" value="PST FAMILY PREDICTED COLANIC ACID TRANSPORTER"/>
    <property type="match status" value="1"/>
</dbReference>
<evidence type="ECO:0000313" key="7">
    <source>
        <dbReference type="EMBL" id="MBN2965603.1"/>
    </source>
</evidence>
<keyword evidence="2" id="KW-1003">Cell membrane</keyword>
<keyword evidence="4 6" id="KW-1133">Transmembrane helix</keyword>
<feature type="transmembrane region" description="Helical" evidence="6">
    <location>
        <begin position="40"/>
        <end position="66"/>
    </location>
</feature>
<dbReference type="Pfam" id="PF01943">
    <property type="entry name" value="Polysacc_synt"/>
    <property type="match status" value="1"/>
</dbReference>
<feature type="transmembrane region" description="Helical" evidence="6">
    <location>
        <begin position="175"/>
        <end position="194"/>
    </location>
</feature>
<evidence type="ECO:0000256" key="2">
    <source>
        <dbReference type="ARBA" id="ARBA00022475"/>
    </source>
</evidence>
<evidence type="ECO:0000256" key="3">
    <source>
        <dbReference type="ARBA" id="ARBA00022692"/>
    </source>
</evidence>
<dbReference type="InterPro" id="IPR050833">
    <property type="entry name" value="Poly_Biosynth_Transport"/>
</dbReference>
<protein>
    <submittedName>
        <fullName evidence="7">Oligosaccharide flippase family protein</fullName>
    </submittedName>
</protein>
<comment type="subcellular location">
    <subcellularLocation>
        <location evidence="1">Cell membrane</location>
        <topology evidence="1">Multi-pass membrane protein</topology>
    </subcellularLocation>
</comment>
<dbReference type="PANTHER" id="PTHR30250:SF11">
    <property type="entry name" value="O-ANTIGEN TRANSPORTER-RELATED"/>
    <property type="match status" value="1"/>
</dbReference>
<feature type="transmembrane region" description="Helical" evidence="6">
    <location>
        <begin position="294"/>
        <end position="317"/>
    </location>
</feature>
<evidence type="ECO:0000313" key="8">
    <source>
        <dbReference type="Proteomes" id="UP000703590"/>
    </source>
</evidence>
<sequence length="418" mass="47185">MNKSLFKNSFVYVFGDVLNKAVPFFMLPVLTRYLTPEDYGIISVFAVLVSILAVFTGLSIHGAINVNFFKMQKDELKVFVGNCLIILNISTLFVFVVVYLLHPIILERLAMEMEWLIIAVVLAFAQFLTTINLLLWMAEQRPKPYSAYQISQTFTVTALSLLMVVGFGMNWEGRLLATAIGTLLFSVISFAFIVKRGYLIFQPNKEHIKDALKFGVPLIPHQLAGWIKTGADRMVLMSVLGATATGIYAVGYQIGMIIGVLVTAFNKAWSPYMYKVLSGEPTMENKKKIVRFTYIYFVGILLFAVCFAYLAEMFIPYFLGEKFIASAEFILYFAVAFAFQGMYFMVTNYIFYVKKTYILAYVTFGTAVLHVGLLYLFVNANGAVGAAQASVISFAATFLVVWILACRVYKMPWRVWRV</sequence>
<feature type="transmembrane region" description="Helical" evidence="6">
    <location>
        <begin position="329"/>
        <end position="351"/>
    </location>
</feature>
<keyword evidence="8" id="KW-1185">Reference proteome</keyword>
<keyword evidence="5 6" id="KW-0472">Membrane</keyword>
<proteinExistence type="predicted"/>
<feature type="transmembrane region" description="Helical" evidence="6">
    <location>
        <begin position="390"/>
        <end position="409"/>
    </location>
</feature>
<feature type="transmembrane region" description="Helical" evidence="6">
    <location>
        <begin position="150"/>
        <end position="169"/>
    </location>
</feature>
<accession>A0ABS2WW38</accession>
<dbReference type="RefSeq" id="WP_205460206.1">
    <property type="nucleotide sequence ID" value="NZ_JAFHKK010000053.1"/>
</dbReference>
<dbReference type="EMBL" id="JAFHKK010000053">
    <property type="protein sequence ID" value="MBN2965603.1"/>
    <property type="molecule type" value="Genomic_DNA"/>
</dbReference>
<feature type="transmembrane region" description="Helical" evidence="6">
    <location>
        <begin position="78"/>
        <end position="101"/>
    </location>
</feature>
<name>A0ABS2WW38_9BACT</name>
<comment type="caution">
    <text evidence="7">The sequence shown here is derived from an EMBL/GenBank/DDBJ whole genome shotgun (WGS) entry which is preliminary data.</text>
</comment>
<dbReference type="InterPro" id="IPR002797">
    <property type="entry name" value="Polysacc_synth"/>
</dbReference>
<organism evidence="7 8">
    <name type="scientific">Sulfurospirillum tamanense</name>
    <dbReference type="NCBI Taxonomy" id="2813362"/>
    <lineage>
        <taxon>Bacteria</taxon>
        <taxon>Pseudomonadati</taxon>
        <taxon>Campylobacterota</taxon>
        <taxon>Epsilonproteobacteria</taxon>
        <taxon>Campylobacterales</taxon>
        <taxon>Sulfurospirillaceae</taxon>
        <taxon>Sulfurospirillum</taxon>
    </lineage>
</organism>
<dbReference type="Proteomes" id="UP000703590">
    <property type="component" value="Unassembled WGS sequence"/>
</dbReference>
<evidence type="ECO:0000256" key="5">
    <source>
        <dbReference type="ARBA" id="ARBA00023136"/>
    </source>
</evidence>
<feature type="transmembrane region" description="Helical" evidence="6">
    <location>
        <begin position="12"/>
        <end position="34"/>
    </location>
</feature>
<evidence type="ECO:0000256" key="1">
    <source>
        <dbReference type="ARBA" id="ARBA00004651"/>
    </source>
</evidence>
<gene>
    <name evidence="7" type="ORF">JWV37_12520</name>
</gene>
<feature type="transmembrane region" description="Helical" evidence="6">
    <location>
        <begin position="113"/>
        <end position="138"/>
    </location>
</feature>
<evidence type="ECO:0000256" key="6">
    <source>
        <dbReference type="SAM" id="Phobius"/>
    </source>
</evidence>